<dbReference type="AlphaFoldDB" id="A0A074RLU4"/>
<dbReference type="OrthoDB" id="5370359at2759"/>
<evidence type="ECO:0000256" key="1">
    <source>
        <dbReference type="SAM" id="MobiDB-lite"/>
    </source>
</evidence>
<dbReference type="HOGENOM" id="CLU_102039_0_0_1"/>
<comment type="caution">
    <text evidence="2">The sequence shown here is derived from an EMBL/GenBank/DDBJ whole genome shotgun (WGS) entry which is preliminary data.</text>
</comment>
<gene>
    <name evidence="2" type="ORF">V565_134630</name>
</gene>
<proteinExistence type="predicted"/>
<dbReference type="EMBL" id="AZST01000583">
    <property type="protein sequence ID" value="KEP48076.1"/>
    <property type="molecule type" value="Genomic_DNA"/>
</dbReference>
<feature type="compositionally biased region" description="Polar residues" evidence="1">
    <location>
        <begin position="30"/>
        <end position="41"/>
    </location>
</feature>
<reference evidence="2 3" key="1">
    <citation type="submission" date="2013-12" db="EMBL/GenBank/DDBJ databases">
        <authorList>
            <person name="Cubeta M."/>
            <person name="Pakala S."/>
            <person name="Fedorova N."/>
            <person name="Thomas E."/>
            <person name="Dean R."/>
            <person name="Jabaji S."/>
            <person name="Neate S."/>
            <person name="Toda T."/>
            <person name="Tavantzis S."/>
            <person name="Vilgalys R."/>
            <person name="Bharathan N."/>
            <person name="Pakala S."/>
            <person name="Losada L.S."/>
            <person name="Zafar N."/>
            <person name="Nierman W."/>
        </authorList>
    </citation>
    <scope>NUCLEOTIDE SEQUENCE [LARGE SCALE GENOMIC DNA]</scope>
    <source>
        <strain evidence="2 3">123E</strain>
    </source>
</reference>
<name>A0A074RLU4_9AGAM</name>
<sequence>MVWPCLPPCHNSRAWRPASVNTTLFTTTTMSEPLPAATSTGTKRKSTAGASTSKRAKTDPFANTKDTIQTILASPETFSLPSGDSEYRQLVVSIAQYAKSLEGSISVAGSSSKAAPPPKTAEQISAEAERVISQIDRGISKLMTWKTSCKTGSAKYSYDGICVDPRVFGKVLGLDGPPNFKMKKYTKEEFEGLIGCISKEIRFDTLYLAGPVNVRYNPDTGEFKITGSYGKMA</sequence>
<keyword evidence="3" id="KW-1185">Reference proteome</keyword>
<dbReference type="Proteomes" id="UP000027456">
    <property type="component" value="Unassembled WGS sequence"/>
</dbReference>
<evidence type="ECO:0000313" key="2">
    <source>
        <dbReference type="EMBL" id="KEP48076.1"/>
    </source>
</evidence>
<protein>
    <submittedName>
        <fullName evidence="2">Uncharacterized protein</fullName>
    </submittedName>
</protein>
<evidence type="ECO:0000313" key="3">
    <source>
        <dbReference type="Proteomes" id="UP000027456"/>
    </source>
</evidence>
<feature type="region of interest" description="Disordered" evidence="1">
    <location>
        <begin position="30"/>
        <end position="59"/>
    </location>
</feature>
<organism evidence="2 3">
    <name type="scientific">Rhizoctonia solani 123E</name>
    <dbReference type="NCBI Taxonomy" id="1423351"/>
    <lineage>
        <taxon>Eukaryota</taxon>
        <taxon>Fungi</taxon>
        <taxon>Dikarya</taxon>
        <taxon>Basidiomycota</taxon>
        <taxon>Agaricomycotina</taxon>
        <taxon>Agaricomycetes</taxon>
        <taxon>Cantharellales</taxon>
        <taxon>Ceratobasidiaceae</taxon>
        <taxon>Rhizoctonia</taxon>
    </lineage>
</organism>
<accession>A0A074RLU4</accession>